<dbReference type="GO" id="GO:0005506">
    <property type="term" value="F:iron ion binding"/>
    <property type="evidence" value="ECO:0007669"/>
    <property type="project" value="InterPro"/>
</dbReference>
<dbReference type="GO" id="GO:0020037">
    <property type="term" value="F:heme binding"/>
    <property type="evidence" value="ECO:0007669"/>
    <property type="project" value="InterPro"/>
</dbReference>
<dbReference type="InterPro" id="IPR050121">
    <property type="entry name" value="Cytochrome_P450_monoxygenase"/>
</dbReference>
<dbReference type="Gene3D" id="1.10.630.10">
    <property type="entry name" value="Cytochrome P450"/>
    <property type="match status" value="1"/>
</dbReference>
<evidence type="ECO:0000313" key="16">
    <source>
        <dbReference type="Proteomes" id="UP000054270"/>
    </source>
</evidence>
<dbReference type="Pfam" id="PF00067">
    <property type="entry name" value="p450"/>
    <property type="match status" value="1"/>
</dbReference>
<evidence type="ECO:0000256" key="5">
    <source>
        <dbReference type="ARBA" id="ARBA00022617"/>
    </source>
</evidence>
<evidence type="ECO:0000256" key="8">
    <source>
        <dbReference type="ARBA" id="ARBA00022989"/>
    </source>
</evidence>
<dbReference type="STRING" id="945553.A0A0D2PD75"/>
<sequence length="543" mass="60806">MSLSLSLLGLVSFIYLYKLYKRLARTPLSDLPGPDPESFIAGNLYQFLQGQAGDIDLKWQAQYGDIVKFKGAFGQDMLLISDPKALQYFYQTAGYTFIKSPERKAMSRSVTGPSILVTDEMDHIRHRKIISPAFNFGQIRDYVPVFNYHAAKLATKWKESISESADGQAVLNICEWYAKTSLDTLGIAVFDYHFGSLDNDENKLGKAYSNLCIDGFAALTKKEITAQAVTSIIPPKVLSYLMKLLPNPRAEKLRDTYAMGCSVAKELLATKSKEFTDGKGTRDIMSLFIRANASSAQASRLSEEEMIAQILTLILAGYDSSGSTLVWTTLELARHPEVQAKLRREVRQKAREIHERGDIEFSAVDLEALPYLEAVLKESLRFHPVSYNHYREPAKDTVLPLSKPITTRTGKVINEIIVPKGTKMVTSVNGYHRHPDVFGPDANTFNPDRWLDNKARMEKQVSVGMYGNLLSFSGGVRSCIGWRFAVLEIQALLVEMVNQFEFSLTPESQTVRREACALLMVPTIEGSGTRRLPLFVKIAPQND</sequence>
<reference evidence="16" key="1">
    <citation type="submission" date="2014-04" db="EMBL/GenBank/DDBJ databases">
        <title>Evolutionary Origins and Diversification of the Mycorrhizal Mutualists.</title>
        <authorList>
            <consortium name="DOE Joint Genome Institute"/>
            <consortium name="Mycorrhizal Genomics Consortium"/>
            <person name="Kohler A."/>
            <person name="Kuo A."/>
            <person name="Nagy L.G."/>
            <person name="Floudas D."/>
            <person name="Copeland A."/>
            <person name="Barry K.W."/>
            <person name="Cichocki N."/>
            <person name="Veneault-Fourrey C."/>
            <person name="LaButti K."/>
            <person name="Lindquist E.A."/>
            <person name="Lipzen A."/>
            <person name="Lundell T."/>
            <person name="Morin E."/>
            <person name="Murat C."/>
            <person name="Riley R."/>
            <person name="Ohm R."/>
            <person name="Sun H."/>
            <person name="Tunlid A."/>
            <person name="Henrissat B."/>
            <person name="Grigoriev I.V."/>
            <person name="Hibbett D.S."/>
            <person name="Martin F."/>
        </authorList>
    </citation>
    <scope>NUCLEOTIDE SEQUENCE [LARGE SCALE GENOMIC DNA]</scope>
    <source>
        <strain evidence="16">FD-334 SS-4</strain>
    </source>
</reference>
<evidence type="ECO:0000256" key="1">
    <source>
        <dbReference type="ARBA" id="ARBA00001971"/>
    </source>
</evidence>
<evidence type="ECO:0000256" key="4">
    <source>
        <dbReference type="ARBA" id="ARBA00010617"/>
    </source>
</evidence>
<dbReference type="GO" id="GO:0016705">
    <property type="term" value="F:oxidoreductase activity, acting on paired donors, with incorporation or reduction of molecular oxygen"/>
    <property type="evidence" value="ECO:0007669"/>
    <property type="project" value="InterPro"/>
</dbReference>
<comment type="similarity">
    <text evidence="4 14">Belongs to the cytochrome P450 family.</text>
</comment>
<evidence type="ECO:0000256" key="14">
    <source>
        <dbReference type="RuleBase" id="RU000461"/>
    </source>
</evidence>
<keyword evidence="11 14" id="KW-0503">Monooxygenase</keyword>
<evidence type="ECO:0000256" key="9">
    <source>
        <dbReference type="ARBA" id="ARBA00023002"/>
    </source>
</evidence>
<evidence type="ECO:0000256" key="7">
    <source>
        <dbReference type="ARBA" id="ARBA00022723"/>
    </source>
</evidence>
<keyword evidence="6" id="KW-0812">Transmembrane</keyword>
<comment type="pathway">
    <text evidence="3">Secondary metabolite biosynthesis; terpenoid biosynthesis.</text>
</comment>
<keyword evidence="10 13" id="KW-0408">Iron</keyword>
<dbReference type="CDD" id="cd11069">
    <property type="entry name" value="CYP_FUM15-like"/>
    <property type="match status" value="1"/>
</dbReference>
<dbReference type="GO" id="GO:0004497">
    <property type="term" value="F:monooxygenase activity"/>
    <property type="evidence" value="ECO:0007669"/>
    <property type="project" value="UniProtKB-KW"/>
</dbReference>
<dbReference type="OMA" id="MKSWIGN"/>
<dbReference type="InterPro" id="IPR017972">
    <property type="entry name" value="Cyt_P450_CS"/>
</dbReference>
<dbReference type="SUPFAM" id="SSF48264">
    <property type="entry name" value="Cytochrome P450"/>
    <property type="match status" value="1"/>
</dbReference>
<evidence type="ECO:0000256" key="11">
    <source>
        <dbReference type="ARBA" id="ARBA00023033"/>
    </source>
</evidence>
<keyword evidence="9 14" id="KW-0560">Oxidoreductase</keyword>
<dbReference type="Proteomes" id="UP000054270">
    <property type="component" value="Unassembled WGS sequence"/>
</dbReference>
<organism evidence="15 16">
    <name type="scientific">Hypholoma sublateritium (strain FD-334 SS-4)</name>
    <dbReference type="NCBI Taxonomy" id="945553"/>
    <lineage>
        <taxon>Eukaryota</taxon>
        <taxon>Fungi</taxon>
        <taxon>Dikarya</taxon>
        <taxon>Basidiomycota</taxon>
        <taxon>Agaricomycotina</taxon>
        <taxon>Agaricomycetes</taxon>
        <taxon>Agaricomycetidae</taxon>
        <taxon>Agaricales</taxon>
        <taxon>Agaricineae</taxon>
        <taxon>Strophariaceae</taxon>
        <taxon>Hypholoma</taxon>
    </lineage>
</organism>
<evidence type="ECO:0000256" key="10">
    <source>
        <dbReference type="ARBA" id="ARBA00023004"/>
    </source>
</evidence>
<dbReference type="PANTHER" id="PTHR24305:SF166">
    <property type="entry name" value="CYTOCHROME P450 12A4, MITOCHONDRIAL-RELATED"/>
    <property type="match status" value="1"/>
</dbReference>
<comment type="subcellular location">
    <subcellularLocation>
        <location evidence="2">Membrane</location>
    </subcellularLocation>
</comment>
<comment type="cofactor">
    <cofactor evidence="1 13">
        <name>heme</name>
        <dbReference type="ChEBI" id="CHEBI:30413"/>
    </cofactor>
</comment>
<dbReference type="PROSITE" id="PS00086">
    <property type="entry name" value="CYTOCHROME_P450"/>
    <property type="match status" value="1"/>
</dbReference>
<dbReference type="InterPro" id="IPR036396">
    <property type="entry name" value="Cyt_P450_sf"/>
</dbReference>
<dbReference type="OrthoDB" id="1470350at2759"/>
<dbReference type="EMBL" id="KN817520">
    <property type="protein sequence ID" value="KJA28784.1"/>
    <property type="molecule type" value="Genomic_DNA"/>
</dbReference>
<dbReference type="AlphaFoldDB" id="A0A0D2PD75"/>
<evidence type="ECO:0000313" key="15">
    <source>
        <dbReference type="EMBL" id="KJA28784.1"/>
    </source>
</evidence>
<proteinExistence type="inferred from homology"/>
<keyword evidence="16" id="KW-1185">Reference proteome</keyword>
<keyword evidence="12" id="KW-0472">Membrane</keyword>
<keyword evidence="7 13" id="KW-0479">Metal-binding</keyword>
<dbReference type="PRINTS" id="PR00385">
    <property type="entry name" value="P450"/>
</dbReference>
<dbReference type="InterPro" id="IPR001128">
    <property type="entry name" value="Cyt_P450"/>
</dbReference>
<protein>
    <recommendedName>
        <fullName evidence="17">Cytochrome P450</fullName>
    </recommendedName>
</protein>
<keyword evidence="5 13" id="KW-0349">Heme</keyword>
<dbReference type="InterPro" id="IPR002403">
    <property type="entry name" value="Cyt_P450_E_grp-IV"/>
</dbReference>
<gene>
    <name evidence="15" type="ORF">HYPSUDRAFT_128183</name>
</gene>
<evidence type="ECO:0000256" key="13">
    <source>
        <dbReference type="PIRSR" id="PIRSR602403-1"/>
    </source>
</evidence>
<evidence type="ECO:0008006" key="17">
    <source>
        <dbReference type="Google" id="ProtNLM"/>
    </source>
</evidence>
<keyword evidence="8" id="KW-1133">Transmembrane helix</keyword>
<evidence type="ECO:0000256" key="6">
    <source>
        <dbReference type="ARBA" id="ARBA00022692"/>
    </source>
</evidence>
<dbReference type="PANTHER" id="PTHR24305">
    <property type="entry name" value="CYTOCHROME P450"/>
    <property type="match status" value="1"/>
</dbReference>
<feature type="binding site" description="axial binding residue" evidence="13">
    <location>
        <position position="479"/>
    </location>
    <ligand>
        <name>heme</name>
        <dbReference type="ChEBI" id="CHEBI:30413"/>
    </ligand>
    <ligandPart>
        <name>Fe</name>
        <dbReference type="ChEBI" id="CHEBI:18248"/>
    </ligandPart>
</feature>
<accession>A0A0D2PD75</accession>
<dbReference type="PRINTS" id="PR00465">
    <property type="entry name" value="EP450IV"/>
</dbReference>
<dbReference type="GO" id="GO:0016020">
    <property type="term" value="C:membrane"/>
    <property type="evidence" value="ECO:0007669"/>
    <property type="project" value="UniProtKB-SubCell"/>
</dbReference>
<name>A0A0D2PD75_HYPSF</name>
<evidence type="ECO:0000256" key="12">
    <source>
        <dbReference type="ARBA" id="ARBA00023136"/>
    </source>
</evidence>
<evidence type="ECO:0000256" key="2">
    <source>
        <dbReference type="ARBA" id="ARBA00004370"/>
    </source>
</evidence>
<evidence type="ECO:0000256" key="3">
    <source>
        <dbReference type="ARBA" id="ARBA00004721"/>
    </source>
</evidence>